<reference evidence="2" key="2">
    <citation type="submission" date="2023-06" db="EMBL/GenBank/DDBJ databases">
        <authorList>
            <consortium name="Lawrence Berkeley National Laboratory"/>
            <person name="Mondo S.J."/>
            <person name="Hensen N."/>
            <person name="Bonometti L."/>
            <person name="Westerberg I."/>
            <person name="Brannstrom I.O."/>
            <person name="Guillou S."/>
            <person name="Cros-Aarteil S."/>
            <person name="Calhoun S."/>
            <person name="Haridas S."/>
            <person name="Kuo A."/>
            <person name="Pangilinan J."/>
            <person name="Riley R."/>
            <person name="Labutti K."/>
            <person name="Andreopoulos B."/>
            <person name="Lipzen A."/>
            <person name="Chen C."/>
            <person name="Yanf M."/>
            <person name="Daum C."/>
            <person name="Ng V."/>
            <person name="Clum A."/>
            <person name="Steindorff A."/>
            <person name="Ohm R."/>
            <person name="Martin F."/>
            <person name="Silar P."/>
            <person name="Natvig D."/>
            <person name="Lalanne C."/>
            <person name="Gautier V."/>
            <person name="Ament-Velasquez S.L."/>
            <person name="Kruys A."/>
            <person name="Hutchinson M.I."/>
            <person name="Powell A.J."/>
            <person name="Barry K."/>
            <person name="Miller A.N."/>
            <person name="Grigoriev I.V."/>
            <person name="Debuchy R."/>
            <person name="Gladieux P."/>
            <person name="Thoren M.H."/>
            <person name="Johannesson H."/>
        </authorList>
    </citation>
    <scope>NUCLEOTIDE SEQUENCE</scope>
    <source>
        <strain evidence="2">PSN324</strain>
    </source>
</reference>
<evidence type="ECO:0000313" key="2">
    <source>
        <dbReference type="EMBL" id="KAK4463726.1"/>
    </source>
</evidence>
<dbReference type="CDD" id="cd14688">
    <property type="entry name" value="bZIP_YAP"/>
    <property type="match status" value="1"/>
</dbReference>
<feature type="region of interest" description="Disordered" evidence="1">
    <location>
        <begin position="103"/>
        <end position="126"/>
    </location>
</feature>
<dbReference type="PANTHER" id="PTHR42070">
    <property type="entry name" value="FILAMENT ASSOCIATED PROTEIN, PUTATIVE (AFU_ORTHOLOGUE AFUA_8G06630)-RELATED"/>
    <property type="match status" value="1"/>
</dbReference>
<protein>
    <recommendedName>
        <fullName evidence="4">BZIP domain-containing protein</fullName>
    </recommendedName>
</protein>
<dbReference type="Proteomes" id="UP001321749">
    <property type="component" value="Unassembled WGS sequence"/>
</dbReference>
<dbReference type="PANTHER" id="PTHR42070:SF1">
    <property type="entry name" value="FILAMENT ASSOCIATED PROTEIN, PUTATIVE (AFU_ORTHOLOGUE AFUA_8G06630)-RELATED"/>
    <property type="match status" value="1"/>
</dbReference>
<evidence type="ECO:0000256" key="1">
    <source>
        <dbReference type="SAM" id="MobiDB-lite"/>
    </source>
</evidence>
<dbReference type="AlphaFoldDB" id="A0AAV9HV87"/>
<evidence type="ECO:0008006" key="4">
    <source>
        <dbReference type="Google" id="ProtNLM"/>
    </source>
</evidence>
<organism evidence="2 3">
    <name type="scientific">Cladorrhinum samala</name>
    <dbReference type="NCBI Taxonomy" id="585594"/>
    <lineage>
        <taxon>Eukaryota</taxon>
        <taxon>Fungi</taxon>
        <taxon>Dikarya</taxon>
        <taxon>Ascomycota</taxon>
        <taxon>Pezizomycotina</taxon>
        <taxon>Sordariomycetes</taxon>
        <taxon>Sordariomycetidae</taxon>
        <taxon>Sordariales</taxon>
        <taxon>Podosporaceae</taxon>
        <taxon>Cladorrhinum</taxon>
    </lineage>
</organism>
<sequence>MPTKPVQHGNRNLSRIRDNQRRSRARRKEYVDELEQRVRDFERRGVQATAEVQVAARKVAEENKKLRALLGLHGVSQASIAEYLAADGASAHFAAHRSQQVHVQHEEQECSRAPPNQGEADEDTEHDCSAAADLISMMTGANPHEVRASLGCAPGSNCRVDDSRVGDVITKLATTGT</sequence>
<feature type="region of interest" description="Disordered" evidence="1">
    <location>
        <begin position="1"/>
        <end position="28"/>
    </location>
</feature>
<evidence type="ECO:0000313" key="3">
    <source>
        <dbReference type="Proteomes" id="UP001321749"/>
    </source>
</evidence>
<proteinExistence type="predicted"/>
<name>A0AAV9HV87_9PEZI</name>
<accession>A0AAV9HV87</accession>
<gene>
    <name evidence="2" type="ORF">QBC42DRAFT_198441</name>
</gene>
<keyword evidence="3" id="KW-1185">Reference proteome</keyword>
<reference evidence="2" key="1">
    <citation type="journal article" date="2023" name="Mol. Phylogenet. Evol.">
        <title>Genome-scale phylogeny and comparative genomics of the fungal order Sordariales.</title>
        <authorList>
            <person name="Hensen N."/>
            <person name="Bonometti L."/>
            <person name="Westerberg I."/>
            <person name="Brannstrom I.O."/>
            <person name="Guillou S."/>
            <person name="Cros-Aarteil S."/>
            <person name="Calhoun S."/>
            <person name="Haridas S."/>
            <person name="Kuo A."/>
            <person name="Mondo S."/>
            <person name="Pangilinan J."/>
            <person name="Riley R."/>
            <person name="LaButti K."/>
            <person name="Andreopoulos B."/>
            <person name="Lipzen A."/>
            <person name="Chen C."/>
            <person name="Yan M."/>
            <person name="Daum C."/>
            <person name="Ng V."/>
            <person name="Clum A."/>
            <person name="Steindorff A."/>
            <person name="Ohm R.A."/>
            <person name="Martin F."/>
            <person name="Silar P."/>
            <person name="Natvig D.O."/>
            <person name="Lalanne C."/>
            <person name="Gautier V."/>
            <person name="Ament-Velasquez S.L."/>
            <person name="Kruys A."/>
            <person name="Hutchinson M.I."/>
            <person name="Powell A.J."/>
            <person name="Barry K."/>
            <person name="Miller A.N."/>
            <person name="Grigoriev I.V."/>
            <person name="Debuchy R."/>
            <person name="Gladieux P."/>
            <person name="Hiltunen Thoren M."/>
            <person name="Johannesson H."/>
        </authorList>
    </citation>
    <scope>NUCLEOTIDE SEQUENCE</scope>
    <source>
        <strain evidence="2">PSN324</strain>
    </source>
</reference>
<comment type="caution">
    <text evidence="2">The sequence shown here is derived from an EMBL/GenBank/DDBJ whole genome shotgun (WGS) entry which is preliminary data.</text>
</comment>
<dbReference type="EMBL" id="MU864956">
    <property type="protein sequence ID" value="KAK4463726.1"/>
    <property type="molecule type" value="Genomic_DNA"/>
</dbReference>